<dbReference type="Gene3D" id="3.90.550.10">
    <property type="entry name" value="Spore Coat Polysaccharide Biosynthesis Protein SpsA, Chain A"/>
    <property type="match status" value="1"/>
</dbReference>
<evidence type="ECO:0000259" key="1">
    <source>
        <dbReference type="Pfam" id="PF00483"/>
    </source>
</evidence>
<dbReference type="InterPro" id="IPR050486">
    <property type="entry name" value="Mannose-1P_guanyltransferase"/>
</dbReference>
<protein>
    <submittedName>
        <fullName evidence="2">NTP transferase domain-containing protein</fullName>
    </submittedName>
</protein>
<dbReference type="InterPro" id="IPR005835">
    <property type="entry name" value="NTP_transferase_dom"/>
</dbReference>
<dbReference type="Proteomes" id="UP000488936">
    <property type="component" value="Unassembled WGS sequence"/>
</dbReference>
<gene>
    <name evidence="2" type="ORF">GJV77_05500</name>
</gene>
<name>A0A7K1GKH9_9FLAO</name>
<sequence length="336" mass="36774">MKIIVPMAGRGSRLRPHTLTVPKPLIPIAGKPIVHRLVEDIAKVLNDTIDEIAFIIHESFGKDVEKDLVAIAEKLGAKGTICYQNEALGTAHAILCAKEAMQGPIVVAYADTLFRADFNLDKNADSVIWVKQVEDPSAFGVVKMNEQKQIIDFVEKPKDFVSDLAIIGIYYFKSGETLRSELEYLLDNNIIKGGEYQLTDALENMKQKGMLFMPGQVDEWMDCGNKNVTVDTNNRMLGFLEAEGANYVSSTVVNEGSTIIPPCYIGDNVVLKNATVGPNVSLGNNTVIENATIKNSLVQTNSIIRNANLDNAMVGNHAVYDGKHTSISIGDYSVLE</sequence>
<dbReference type="Pfam" id="PF00483">
    <property type="entry name" value="NTP_transferase"/>
    <property type="match status" value="1"/>
</dbReference>
<evidence type="ECO:0000313" key="2">
    <source>
        <dbReference type="EMBL" id="MTH29377.1"/>
    </source>
</evidence>
<dbReference type="GO" id="GO:0016740">
    <property type="term" value="F:transferase activity"/>
    <property type="evidence" value="ECO:0007669"/>
    <property type="project" value="UniProtKB-KW"/>
</dbReference>
<dbReference type="PANTHER" id="PTHR22572">
    <property type="entry name" value="SUGAR-1-PHOSPHATE GUANYL TRANSFERASE"/>
    <property type="match status" value="1"/>
</dbReference>
<keyword evidence="2" id="KW-0808">Transferase</keyword>
<evidence type="ECO:0000313" key="3">
    <source>
        <dbReference type="Proteomes" id="UP000488936"/>
    </source>
</evidence>
<dbReference type="SUPFAM" id="SSF53448">
    <property type="entry name" value="Nucleotide-diphospho-sugar transferases"/>
    <property type="match status" value="1"/>
</dbReference>
<organism evidence="2 3">
    <name type="scientific">Myroides pelagicus</name>
    <dbReference type="NCBI Taxonomy" id="270914"/>
    <lineage>
        <taxon>Bacteria</taxon>
        <taxon>Pseudomonadati</taxon>
        <taxon>Bacteroidota</taxon>
        <taxon>Flavobacteriia</taxon>
        <taxon>Flavobacteriales</taxon>
        <taxon>Flavobacteriaceae</taxon>
        <taxon>Myroides</taxon>
    </lineage>
</organism>
<comment type="caution">
    <text evidence="2">The sequence shown here is derived from an EMBL/GenBank/DDBJ whole genome shotgun (WGS) entry which is preliminary data.</text>
</comment>
<keyword evidence="3" id="KW-1185">Reference proteome</keyword>
<dbReference type="CDD" id="cd04181">
    <property type="entry name" value="NTP_transferase"/>
    <property type="match status" value="1"/>
</dbReference>
<accession>A0A7K1GKH9</accession>
<dbReference type="InterPro" id="IPR029044">
    <property type="entry name" value="Nucleotide-diphossugar_trans"/>
</dbReference>
<dbReference type="OrthoDB" id="9803871at2"/>
<dbReference type="AlphaFoldDB" id="A0A7K1GKH9"/>
<dbReference type="RefSeq" id="WP_155035362.1">
    <property type="nucleotide sequence ID" value="NZ_JAYMMG010000005.1"/>
</dbReference>
<dbReference type="Gene3D" id="2.160.10.10">
    <property type="entry name" value="Hexapeptide repeat proteins"/>
    <property type="match status" value="1"/>
</dbReference>
<dbReference type="EMBL" id="WMJY01000009">
    <property type="protein sequence ID" value="MTH29377.1"/>
    <property type="molecule type" value="Genomic_DNA"/>
</dbReference>
<feature type="domain" description="Nucleotidyl transferase" evidence="1">
    <location>
        <begin position="7"/>
        <end position="234"/>
    </location>
</feature>
<reference evidence="2 3" key="1">
    <citation type="journal article" date="2006" name="Int. J. Syst. Evol. Microbiol.">
        <title>Myroides pelagicus sp. nov., isolated from seawater in Thailand.</title>
        <authorList>
            <person name="Yoon J."/>
            <person name="Maneerat S."/>
            <person name="Kawai F."/>
            <person name="Yokota A."/>
        </authorList>
    </citation>
    <scope>NUCLEOTIDE SEQUENCE [LARGE SCALE GENOMIC DNA]</scope>
    <source>
        <strain evidence="2 3">SM1T</strain>
    </source>
</reference>
<proteinExistence type="predicted"/>